<organism evidence="1">
    <name type="scientific">Triticum urartu</name>
    <name type="common">Red wild einkorn</name>
    <name type="synonym">Crithodium urartu</name>
    <dbReference type="NCBI Taxonomy" id="4572"/>
    <lineage>
        <taxon>Eukaryota</taxon>
        <taxon>Viridiplantae</taxon>
        <taxon>Streptophyta</taxon>
        <taxon>Embryophyta</taxon>
        <taxon>Tracheophyta</taxon>
        <taxon>Spermatophyta</taxon>
        <taxon>Magnoliopsida</taxon>
        <taxon>Liliopsida</taxon>
        <taxon>Poales</taxon>
        <taxon>Poaceae</taxon>
        <taxon>BOP clade</taxon>
        <taxon>Pooideae</taxon>
        <taxon>Triticodae</taxon>
        <taxon>Triticeae</taxon>
        <taxon>Triticinae</taxon>
        <taxon>Triticum</taxon>
    </lineage>
</organism>
<protein>
    <submittedName>
        <fullName evidence="1">Uncharacterized protein</fullName>
    </submittedName>
</protein>
<sequence>MGDGKKSSSGFWSTVASWLACFRPPKGKAASTTGGRATTYDPVGGMVAAAKHFSAAHKINFG</sequence>
<dbReference type="PROSITE" id="PS51257">
    <property type="entry name" value="PROKAR_LIPOPROTEIN"/>
    <property type="match status" value="1"/>
</dbReference>
<dbReference type="OMA" id="SHKINFG"/>
<evidence type="ECO:0000313" key="1">
    <source>
        <dbReference type="EMBL" id="EMS60498.1"/>
    </source>
</evidence>
<dbReference type="eggNOG" id="ENOG502R5ZT">
    <property type="taxonomic scope" value="Eukaryota"/>
</dbReference>
<reference evidence="1" key="1">
    <citation type="journal article" date="2013" name="Nature">
        <title>Draft genome of the wheat A-genome progenitor Triticum urartu.</title>
        <authorList>
            <person name="Ling H.Q."/>
            <person name="Zhao S."/>
            <person name="Liu D."/>
            <person name="Wang J."/>
            <person name="Sun H."/>
            <person name="Zhang C."/>
            <person name="Fan H."/>
            <person name="Li D."/>
            <person name="Dong L."/>
            <person name="Tao Y."/>
            <person name="Gao C."/>
            <person name="Wu H."/>
            <person name="Li Y."/>
            <person name="Cui Y."/>
            <person name="Guo X."/>
            <person name="Zheng S."/>
            <person name="Wang B."/>
            <person name="Yu K."/>
            <person name="Liang Q."/>
            <person name="Yang W."/>
            <person name="Lou X."/>
            <person name="Chen J."/>
            <person name="Feng M."/>
            <person name="Jian J."/>
            <person name="Zhang X."/>
            <person name="Luo G."/>
            <person name="Jiang Y."/>
            <person name="Liu J."/>
            <person name="Wang Z."/>
            <person name="Sha Y."/>
            <person name="Zhang B."/>
            <person name="Wu H."/>
            <person name="Tang D."/>
            <person name="Shen Q."/>
            <person name="Xue P."/>
            <person name="Zou S."/>
            <person name="Wang X."/>
            <person name="Liu X."/>
            <person name="Wang F."/>
            <person name="Yang Y."/>
            <person name="An X."/>
            <person name="Dong Z."/>
            <person name="Zhang K."/>
            <person name="Zhang X."/>
            <person name="Luo M.C."/>
            <person name="Dvorak J."/>
            <person name="Tong Y."/>
            <person name="Wang J."/>
            <person name="Yang H."/>
            <person name="Li Z."/>
            <person name="Wang D."/>
            <person name="Zhang A."/>
            <person name="Wang J."/>
        </authorList>
    </citation>
    <scope>NUCLEOTIDE SEQUENCE</scope>
</reference>
<dbReference type="AlphaFoldDB" id="M7ZBC4"/>
<proteinExistence type="predicted"/>
<gene>
    <name evidence="1" type="ORF">TRIUR3_03964</name>
</gene>
<name>M7ZBC4_TRIUA</name>
<dbReference type="EMBL" id="KD108531">
    <property type="protein sequence ID" value="EMS60498.1"/>
    <property type="molecule type" value="Genomic_DNA"/>
</dbReference>
<accession>M7ZBC4</accession>